<accession>A0A972FTW3</accession>
<keyword evidence="2" id="KW-1185">Reference proteome</keyword>
<dbReference type="Proteomes" id="UP000712080">
    <property type="component" value="Unassembled WGS sequence"/>
</dbReference>
<dbReference type="Pfam" id="PF20420">
    <property type="entry name" value="DUF6702"/>
    <property type="match status" value="1"/>
</dbReference>
<dbReference type="EMBL" id="JAAMPU010000101">
    <property type="protein sequence ID" value="NMH27500.1"/>
    <property type="molecule type" value="Genomic_DNA"/>
</dbReference>
<protein>
    <recommendedName>
        <fullName evidence="3">Peptidase E</fullName>
    </recommendedName>
</protein>
<organism evidence="1 2">
    <name type="scientific">Flavobacterium silvaticum</name>
    <dbReference type="NCBI Taxonomy" id="1852020"/>
    <lineage>
        <taxon>Bacteria</taxon>
        <taxon>Pseudomonadati</taxon>
        <taxon>Bacteroidota</taxon>
        <taxon>Flavobacteriia</taxon>
        <taxon>Flavobacteriales</taxon>
        <taxon>Flavobacteriaceae</taxon>
        <taxon>Flavobacterium</taxon>
    </lineage>
</organism>
<dbReference type="RefSeq" id="WP_169526504.1">
    <property type="nucleotide sequence ID" value="NZ_JAAMPU010000101.1"/>
</dbReference>
<dbReference type="AlphaFoldDB" id="A0A972FTW3"/>
<reference evidence="1" key="1">
    <citation type="submission" date="2020-02" db="EMBL/GenBank/DDBJ databases">
        <title>Flavobacterium sp. genome.</title>
        <authorList>
            <person name="Jung H.S."/>
            <person name="Baek J.H."/>
            <person name="Jeon C.O."/>
        </authorList>
    </citation>
    <scope>NUCLEOTIDE SEQUENCE</scope>
    <source>
        <strain evidence="1">SE-s28</strain>
    </source>
</reference>
<dbReference type="InterPro" id="IPR046525">
    <property type="entry name" value="DUF6702"/>
</dbReference>
<sequence>MKKSLVLLLPLFLILCSFVHKFYVGIYQIEHNASKSRLEITCRIFADDLDKALEKKYKHPFHFADGKSDKQEMAQWQSYLKEKFSIEVNGKPAAMEFKSAEFENGVFISYLSANAIQSVKKIEVSNTILFDFVTSQQNIIQIKVGKQKKNLLLTPDEPVDSAEF</sequence>
<evidence type="ECO:0000313" key="1">
    <source>
        <dbReference type="EMBL" id="NMH27500.1"/>
    </source>
</evidence>
<proteinExistence type="predicted"/>
<evidence type="ECO:0008006" key="3">
    <source>
        <dbReference type="Google" id="ProtNLM"/>
    </source>
</evidence>
<comment type="caution">
    <text evidence="1">The sequence shown here is derived from an EMBL/GenBank/DDBJ whole genome shotgun (WGS) entry which is preliminary data.</text>
</comment>
<gene>
    <name evidence="1" type="ORF">G6047_05610</name>
</gene>
<name>A0A972FTW3_9FLAO</name>
<evidence type="ECO:0000313" key="2">
    <source>
        <dbReference type="Proteomes" id="UP000712080"/>
    </source>
</evidence>